<protein>
    <submittedName>
        <fullName evidence="7">CmpA/NrtA family ABC transporter substrate-binding protein</fullName>
    </submittedName>
</protein>
<evidence type="ECO:0000256" key="1">
    <source>
        <dbReference type="ARBA" id="ARBA00004308"/>
    </source>
</evidence>
<dbReference type="CDD" id="cd13553">
    <property type="entry name" value="PBP2_NrtA_CpmA_like"/>
    <property type="match status" value="1"/>
</dbReference>
<evidence type="ECO:0000256" key="6">
    <source>
        <dbReference type="ARBA" id="ARBA00023136"/>
    </source>
</evidence>
<sequence length="384" mass="41660">MAIDIDLSDLNRQQPEKARVRVGYIPLADCAPVLLAAELGFDCKYGIEIEPVQQASWAQLRDGLVTGQLDAAHALYGLIYGSHLGIGCPATPMAVLMGLNRNGQAITLANRLAEQGVCDGPSLKALLRSGARPTLAHTATTGTHAMWLCYWLAAQGIHPLQDLDLIALPPQRMVAALQAGQIQGFCAGEPWNALAIAGNAGFTVTTSQAIWPDHPEKVLGVCASWLAGHRHTARALMAAVLDSCRWLDEQSDPDHVIDMLAAPEVIGLPRQIIADRFMGRYQDGLGRQWHDAHPLCFFDHGQVNFPWLSDGLWFIDQFRRWGLIRGAIDPLTEVSRLQQTALYRSAAALSGVSVPAAGMRTSTLVDGRVWAGHHWSEPEPAVTS</sequence>
<keyword evidence="3" id="KW-1003">Cell membrane</keyword>
<dbReference type="Proteomes" id="UP001172778">
    <property type="component" value="Unassembled WGS sequence"/>
</dbReference>
<keyword evidence="8" id="KW-1185">Reference proteome</keyword>
<keyword evidence="6" id="KW-0472">Membrane</keyword>
<name>A0ABT7E2J4_9NEIS</name>
<evidence type="ECO:0000313" key="7">
    <source>
        <dbReference type="EMBL" id="MDK2126543.1"/>
    </source>
</evidence>
<dbReference type="EMBL" id="JARRAF010000040">
    <property type="protein sequence ID" value="MDK2126543.1"/>
    <property type="molecule type" value="Genomic_DNA"/>
</dbReference>
<comment type="caution">
    <text evidence="7">The sequence shown here is derived from an EMBL/GenBank/DDBJ whole genome shotgun (WGS) entry which is preliminary data.</text>
</comment>
<dbReference type="Pfam" id="PF13379">
    <property type="entry name" value="NMT1_2"/>
    <property type="match status" value="1"/>
</dbReference>
<proteinExistence type="predicted"/>
<comment type="subcellular location">
    <subcellularLocation>
        <location evidence="1">Endomembrane system</location>
    </subcellularLocation>
</comment>
<keyword evidence="5" id="KW-0732">Signal</keyword>
<dbReference type="SUPFAM" id="SSF53850">
    <property type="entry name" value="Periplasmic binding protein-like II"/>
    <property type="match status" value="1"/>
</dbReference>
<keyword evidence="2" id="KW-0813">Transport</keyword>
<dbReference type="PANTHER" id="PTHR30024:SF7">
    <property type="entry name" value="NITRATE_NITRITE BINDING PROTEIN NRTA"/>
    <property type="match status" value="1"/>
</dbReference>
<dbReference type="InterPro" id="IPR044527">
    <property type="entry name" value="NrtA/CpmA_ABC-bd_dom"/>
</dbReference>
<evidence type="ECO:0000256" key="3">
    <source>
        <dbReference type="ARBA" id="ARBA00022475"/>
    </source>
</evidence>
<gene>
    <name evidence="7" type="ORF">PZA18_21095</name>
</gene>
<evidence type="ECO:0000256" key="4">
    <source>
        <dbReference type="ARBA" id="ARBA00022519"/>
    </source>
</evidence>
<dbReference type="Gene3D" id="3.40.190.10">
    <property type="entry name" value="Periplasmic binding protein-like II"/>
    <property type="match status" value="2"/>
</dbReference>
<dbReference type="PANTHER" id="PTHR30024">
    <property type="entry name" value="ALIPHATIC SULFONATES-BINDING PROTEIN-RELATED"/>
    <property type="match status" value="1"/>
</dbReference>
<reference evidence="7" key="1">
    <citation type="submission" date="2023-03" db="EMBL/GenBank/DDBJ databases">
        <title>Chitinimonas shenzhenensis gen. nov., sp. nov., a novel member of family Burkholderiaceae isolated from activated sludge collected in Shen Zhen, China.</title>
        <authorList>
            <person name="Wang X."/>
        </authorList>
    </citation>
    <scope>NUCLEOTIDE SEQUENCE</scope>
    <source>
        <strain evidence="7">DQS-5</strain>
    </source>
</reference>
<evidence type="ECO:0000313" key="8">
    <source>
        <dbReference type="Proteomes" id="UP001172778"/>
    </source>
</evidence>
<evidence type="ECO:0000256" key="2">
    <source>
        <dbReference type="ARBA" id="ARBA00022448"/>
    </source>
</evidence>
<organism evidence="7 8">
    <name type="scientific">Parachitinimonas caeni</name>
    <dbReference type="NCBI Taxonomy" id="3031301"/>
    <lineage>
        <taxon>Bacteria</taxon>
        <taxon>Pseudomonadati</taxon>
        <taxon>Pseudomonadota</taxon>
        <taxon>Betaproteobacteria</taxon>
        <taxon>Neisseriales</taxon>
        <taxon>Chitinibacteraceae</taxon>
        <taxon>Parachitinimonas</taxon>
    </lineage>
</organism>
<dbReference type="RefSeq" id="WP_284102861.1">
    <property type="nucleotide sequence ID" value="NZ_JARRAF010000040.1"/>
</dbReference>
<evidence type="ECO:0000256" key="5">
    <source>
        <dbReference type="ARBA" id="ARBA00022729"/>
    </source>
</evidence>
<keyword evidence="4" id="KW-0997">Cell inner membrane</keyword>
<accession>A0ABT7E2J4</accession>